<proteinExistence type="predicted"/>
<evidence type="ECO:0000313" key="1">
    <source>
        <dbReference type="EMBL" id="RAH73368.1"/>
    </source>
</evidence>
<protein>
    <submittedName>
        <fullName evidence="1">Uncharacterized protein</fullName>
    </submittedName>
</protein>
<reference evidence="1" key="1">
    <citation type="submission" date="2018-02" db="EMBL/GenBank/DDBJ databases">
        <title>The genomes of Aspergillus section Nigri reveals drivers in fungal speciation.</title>
        <authorList>
            <consortium name="DOE Joint Genome Institute"/>
            <person name="Vesth T.C."/>
            <person name="Nybo J."/>
            <person name="Theobald S."/>
            <person name="Brandl J."/>
            <person name="Frisvad J.C."/>
            <person name="Nielsen K.F."/>
            <person name="Lyhne E.K."/>
            <person name="Kogle M.E."/>
            <person name="Kuo A."/>
            <person name="Riley R."/>
            <person name="Clum A."/>
            <person name="Nolan M."/>
            <person name="Lipzen A."/>
            <person name="Salamov A."/>
            <person name="Henrissat B."/>
            <person name="Wiebenga A."/>
            <person name="De vries R.P."/>
            <person name="Grigoriev I.V."/>
            <person name="Mortensen U.H."/>
            <person name="Andersen M.R."/>
            <person name="Baker S.E."/>
        </authorList>
    </citation>
    <scope>NUCLEOTIDE SEQUENCE</scope>
    <source>
        <strain evidence="1">CBS 121060</strain>
    </source>
</reference>
<gene>
    <name evidence="1" type="ORF">BO66DRAFT_220642</name>
</gene>
<organism evidence="1 2">
    <name type="scientific">Aspergillus aculeatinus CBS 121060</name>
    <dbReference type="NCBI Taxonomy" id="1448322"/>
    <lineage>
        <taxon>Eukaryota</taxon>
        <taxon>Fungi</taxon>
        <taxon>Dikarya</taxon>
        <taxon>Ascomycota</taxon>
        <taxon>Pezizomycotina</taxon>
        <taxon>Eurotiomycetes</taxon>
        <taxon>Eurotiomycetidae</taxon>
        <taxon>Eurotiales</taxon>
        <taxon>Aspergillaceae</taxon>
        <taxon>Aspergillus</taxon>
        <taxon>Aspergillus subgen. Circumdati</taxon>
    </lineage>
</organism>
<dbReference type="Proteomes" id="UP000249661">
    <property type="component" value="Unassembled WGS sequence"/>
</dbReference>
<evidence type="ECO:0000313" key="2">
    <source>
        <dbReference type="Proteomes" id="UP000249661"/>
    </source>
</evidence>
<name>A0ACD1HI96_9EURO</name>
<sequence length="84" mass="9447">MSWSLRLLACLQCLFKLPLLPSSQPRFFSSLPLLPNTITRPVFIHLHPSSTDTTTISRRTQFVQCKHHLPWPLAGLDGGSHAMP</sequence>
<accession>A0ACD1HI96</accession>
<keyword evidence="2" id="KW-1185">Reference proteome</keyword>
<dbReference type="EMBL" id="KZ824939">
    <property type="protein sequence ID" value="RAH73368.1"/>
    <property type="molecule type" value="Genomic_DNA"/>
</dbReference>